<reference evidence="2 3" key="1">
    <citation type="submission" date="2019-08" db="EMBL/GenBank/DDBJ databases">
        <authorList>
            <person name="Liang Q."/>
        </authorList>
    </citation>
    <scope>NUCLEOTIDE SEQUENCE [LARGE SCALE GENOMIC DNA]</scope>
    <source>
        <strain evidence="2 3">V1718</strain>
    </source>
</reference>
<organism evidence="2 3">
    <name type="scientific">Microvenator marinus</name>
    <dbReference type="NCBI Taxonomy" id="2600177"/>
    <lineage>
        <taxon>Bacteria</taxon>
        <taxon>Deltaproteobacteria</taxon>
        <taxon>Bradymonadales</taxon>
        <taxon>Microvenatoraceae</taxon>
        <taxon>Microvenator</taxon>
    </lineage>
</organism>
<evidence type="ECO:0000256" key="1">
    <source>
        <dbReference type="SAM" id="SignalP"/>
    </source>
</evidence>
<protein>
    <submittedName>
        <fullName evidence="2">Uncharacterized protein</fullName>
    </submittedName>
</protein>
<dbReference type="OrthoDB" id="5507791at2"/>
<sequence>MSFWKLSLAGLLLSSTIACDDGGQVQVEEDQVDPNLPPARVDLPTPPPASGFEVPEKNGDGTLRVEGLIHHQAKHLEQKVEVKGTIVQISEPCDPKKAKKKDEKCPEPSLFIKDGPDSQAMLRMVGFKDEFIKKNKIEVGQEHVFKGSYQKVAYGFVATEDGLVLIDYVGDKAVVED</sequence>
<feature type="signal peptide" evidence="1">
    <location>
        <begin position="1"/>
        <end position="20"/>
    </location>
</feature>
<proteinExistence type="predicted"/>
<dbReference type="Proteomes" id="UP000321595">
    <property type="component" value="Chromosome"/>
</dbReference>
<dbReference type="AlphaFoldDB" id="A0A5B8XLM3"/>
<accession>A0A5B8XLM3</accession>
<dbReference type="EMBL" id="CP042467">
    <property type="protein sequence ID" value="QED26544.1"/>
    <property type="molecule type" value="Genomic_DNA"/>
</dbReference>
<dbReference type="PROSITE" id="PS51257">
    <property type="entry name" value="PROKAR_LIPOPROTEIN"/>
    <property type="match status" value="1"/>
</dbReference>
<dbReference type="RefSeq" id="WP_146958068.1">
    <property type="nucleotide sequence ID" value="NZ_CP042467.1"/>
</dbReference>
<keyword evidence="1" id="KW-0732">Signal</keyword>
<feature type="chain" id="PRO_5022877903" evidence="1">
    <location>
        <begin position="21"/>
        <end position="177"/>
    </location>
</feature>
<gene>
    <name evidence="2" type="ORF">FRD01_04640</name>
</gene>
<dbReference type="KEGG" id="bbae:FRD01_04640"/>
<name>A0A5B8XLM3_9DELT</name>
<evidence type="ECO:0000313" key="2">
    <source>
        <dbReference type="EMBL" id="QED26544.1"/>
    </source>
</evidence>
<keyword evidence="3" id="KW-1185">Reference proteome</keyword>
<evidence type="ECO:0000313" key="3">
    <source>
        <dbReference type="Proteomes" id="UP000321595"/>
    </source>
</evidence>